<protein>
    <submittedName>
        <fullName evidence="1">Recombinase RecA</fullName>
    </submittedName>
</protein>
<organism evidence="1 2">
    <name type="scientific">Rubellimicrobium roseum</name>
    <dbReference type="NCBI Taxonomy" id="687525"/>
    <lineage>
        <taxon>Bacteria</taxon>
        <taxon>Pseudomonadati</taxon>
        <taxon>Pseudomonadota</taxon>
        <taxon>Alphaproteobacteria</taxon>
        <taxon>Rhodobacterales</taxon>
        <taxon>Roseobacteraceae</taxon>
        <taxon>Rubellimicrobium</taxon>
    </lineage>
</organism>
<dbReference type="AlphaFoldDB" id="A0A5C4N8R5"/>
<dbReference type="SUPFAM" id="SSF52540">
    <property type="entry name" value="P-loop containing nucleoside triphosphate hydrolases"/>
    <property type="match status" value="1"/>
</dbReference>
<proteinExistence type="predicted"/>
<dbReference type="InterPro" id="IPR027417">
    <property type="entry name" value="P-loop_NTPase"/>
</dbReference>
<reference evidence="1 2" key="1">
    <citation type="submission" date="2019-06" db="EMBL/GenBank/DDBJ databases">
        <authorList>
            <person name="Jiang L."/>
        </authorList>
    </citation>
    <scope>NUCLEOTIDE SEQUENCE [LARGE SCALE GENOMIC DNA]</scope>
    <source>
        <strain evidence="1 2">YIM 48858</strain>
    </source>
</reference>
<dbReference type="RefSeq" id="WP_139083621.1">
    <property type="nucleotide sequence ID" value="NZ_VDFV01000063.1"/>
</dbReference>
<sequence>MTDNDPSAFYALQRARWLGRDPEPQLHNARFLNSSEEAASTRNTSSICLPTPFPWRDPATLPPRAWVYGQHLLRGQMSCTVGPSGIAKSSHGIVEALAMASGRALLEDRPVGKLCVWLYNLEDPLDELDRRITAAMLHHGIKPEEIGGRLFRDSGRQHPLCTATQVRQGTRIEPAAMDRLEMQIRVRGVDVLIVDPFVSSHQVNENDNGAIDLVAKEWAALADRCNCAIELVHHTRKLSGEEATSESSRGASALLGAARSARVLNPMSNAERDKAGLKNDPAPYFSVTRDKANLAPPGKRVWRRVASVDLGNGDSVGVVEAWEWPDPFEDVSVADLLAVQRAIDGKHPRKDAQANDWAGHIVAEVLGLDADSDKSRIKQLLAAWIKSGALQEERLPDGKSRKRPCLEVGEWASV</sequence>
<keyword evidence="2" id="KW-1185">Reference proteome</keyword>
<dbReference type="OrthoDB" id="1496333at2"/>
<evidence type="ECO:0000313" key="2">
    <source>
        <dbReference type="Proteomes" id="UP000305709"/>
    </source>
</evidence>
<dbReference type="EMBL" id="VDFV01000063">
    <property type="protein sequence ID" value="TNC61829.1"/>
    <property type="molecule type" value="Genomic_DNA"/>
</dbReference>
<dbReference type="Pfam" id="PF13481">
    <property type="entry name" value="AAA_25"/>
    <property type="match status" value="1"/>
</dbReference>
<name>A0A5C4N8R5_9RHOB</name>
<dbReference type="Proteomes" id="UP000305709">
    <property type="component" value="Unassembled WGS sequence"/>
</dbReference>
<gene>
    <name evidence="1" type="ORF">FHG71_20830</name>
</gene>
<accession>A0A5C4N8R5</accession>
<comment type="caution">
    <text evidence="1">The sequence shown here is derived from an EMBL/GenBank/DDBJ whole genome shotgun (WGS) entry which is preliminary data.</text>
</comment>
<dbReference type="Gene3D" id="3.40.50.300">
    <property type="entry name" value="P-loop containing nucleotide triphosphate hydrolases"/>
    <property type="match status" value="1"/>
</dbReference>
<evidence type="ECO:0000313" key="1">
    <source>
        <dbReference type="EMBL" id="TNC61829.1"/>
    </source>
</evidence>